<feature type="transmembrane region" description="Helical" evidence="1">
    <location>
        <begin position="98"/>
        <end position="116"/>
    </location>
</feature>
<sequence length="360" mass="40264">MKQYKDYTVEDFLLDDDFLVWVRAGCPSTGTIWNELLAAYPEKEEAVNEAKAFIDDQRQGTHLPNLPDAELTYHIGNVLARTEVHGVPVRRLNSYATWWRIAAVVTLFIALGWTIFNWQSSQSTYGYEKLVKASTTSLTEIVNANRTSQSITLPDGSHVTLAKNARISYPAQMTKEAVRNVYLSGEAFFDVTKDPQHPFFVYTEGLVTRVVGTSFIIKTSGKQVSVIVRSGKVAVYSMNKAIKSGQVEKLMLAPNQQATFVPDENQLTRAIASQPVSLYTDNQKPTLQFEDTPITDVFAQLEKTYGIPIQYDTSQMKNCFLTSTLADEPFYTKLDIICRTIGASYKVEDTKIVVTSAGCE</sequence>
<keyword evidence="1" id="KW-1133">Transmembrane helix</keyword>
<reference evidence="4" key="1">
    <citation type="submission" date="2020-09" db="EMBL/GenBank/DDBJ databases">
        <authorList>
            <person name="Kim M.K."/>
        </authorList>
    </citation>
    <scope>NUCLEOTIDE SEQUENCE</scope>
    <source>
        <strain evidence="4">BT702</strain>
    </source>
</reference>
<accession>A0A927AW10</accession>
<dbReference type="InterPro" id="IPR006860">
    <property type="entry name" value="FecR"/>
</dbReference>
<evidence type="ECO:0000259" key="2">
    <source>
        <dbReference type="Pfam" id="PF04773"/>
    </source>
</evidence>
<dbReference type="Proteomes" id="UP000598820">
    <property type="component" value="Unassembled WGS sequence"/>
</dbReference>
<dbReference type="Pfam" id="PF04773">
    <property type="entry name" value="FecR"/>
    <property type="match status" value="1"/>
</dbReference>
<gene>
    <name evidence="4" type="ORF">IC229_32945</name>
</gene>
<feature type="domain" description="Protein FecR C-terminal" evidence="3">
    <location>
        <begin position="287"/>
        <end position="354"/>
    </location>
</feature>
<organism evidence="4 5">
    <name type="scientific">Spirosoma profusum</name>
    <dbReference type="NCBI Taxonomy" id="2771354"/>
    <lineage>
        <taxon>Bacteria</taxon>
        <taxon>Pseudomonadati</taxon>
        <taxon>Bacteroidota</taxon>
        <taxon>Cytophagia</taxon>
        <taxon>Cytophagales</taxon>
        <taxon>Cytophagaceae</taxon>
        <taxon>Spirosoma</taxon>
    </lineage>
</organism>
<dbReference type="GO" id="GO:0016989">
    <property type="term" value="F:sigma factor antagonist activity"/>
    <property type="evidence" value="ECO:0007669"/>
    <property type="project" value="TreeGrafter"/>
</dbReference>
<dbReference type="AlphaFoldDB" id="A0A927AW10"/>
<dbReference type="InterPro" id="IPR012373">
    <property type="entry name" value="Ferrdict_sens_TM"/>
</dbReference>
<dbReference type="PANTHER" id="PTHR30273">
    <property type="entry name" value="PERIPLASMIC SIGNAL SENSOR AND SIGMA FACTOR ACTIVATOR FECR-RELATED"/>
    <property type="match status" value="1"/>
</dbReference>
<feature type="domain" description="FecR protein" evidence="2">
    <location>
        <begin position="146"/>
        <end position="233"/>
    </location>
</feature>
<dbReference type="PANTHER" id="PTHR30273:SF2">
    <property type="entry name" value="PROTEIN FECR"/>
    <property type="match status" value="1"/>
</dbReference>
<evidence type="ECO:0000313" key="5">
    <source>
        <dbReference type="Proteomes" id="UP000598820"/>
    </source>
</evidence>
<evidence type="ECO:0000256" key="1">
    <source>
        <dbReference type="SAM" id="Phobius"/>
    </source>
</evidence>
<name>A0A927AW10_9BACT</name>
<protein>
    <submittedName>
        <fullName evidence="4">FecR family protein</fullName>
    </submittedName>
</protein>
<keyword evidence="1" id="KW-0812">Transmembrane</keyword>
<dbReference type="Gene3D" id="2.60.120.1440">
    <property type="match status" value="1"/>
</dbReference>
<dbReference type="Pfam" id="PF16344">
    <property type="entry name" value="FecR_C"/>
    <property type="match status" value="1"/>
</dbReference>
<proteinExistence type="predicted"/>
<keyword evidence="1" id="KW-0472">Membrane</keyword>
<dbReference type="InterPro" id="IPR032508">
    <property type="entry name" value="FecR_C"/>
</dbReference>
<evidence type="ECO:0000259" key="3">
    <source>
        <dbReference type="Pfam" id="PF16344"/>
    </source>
</evidence>
<evidence type="ECO:0000313" key="4">
    <source>
        <dbReference type="EMBL" id="MBD2705465.1"/>
    </source>
</evidence>
<dbReference type="PIRSF" id="PIRSF018266">
    <property type="entry name" value="FecR"/>
    <property type="match status" value="1"/>
</dbReference>
<keyword evidence="5" id="KW-1185">Reference proteome</keyword>
<dbReference type="Gene3D" id="3.55.50.30">
    <property type="match status" value="1"/>
</dbReference>
<dbReference type="EMBL" id="JACWZY010000057">
    <property type="protein sequence ID" value="MBD2705465.1"/>
    <property type="molecule type" value="Genomic_DNA"/>
</dbReference>
<comment type="caution">
    <text evidence="4">The sequence shown here is derived from an EMBL/GenBank/DDBJ whole genome shotgun (WGS) entry which is preliminary data.</text>
</comment>
<dbReference type="RefSeq" id="WP_190892907.1">
    <property type="nucleotide sequence ID" value="NZ_JACWZY010000057.1"/>
</dbReference>